<dbReference type="PANTHER" id="PTHR24096">
    <property type="entry name" value="LONG-CHAIN-FATTY-ACID--COA LIGASE"/>
    <property type="match status" value="1"/>
</dbReference>
<evidence type="ECO:0000256" key="3">
    <source>
        <dbReference type="ARBA" id="ARBA00022741"/>
    </source>
</evidence>
<feature type="domain" description="AMP-dependent synthetase/ligase" evidence="6">
    <location>
        <begin position="41"/>
        <end position="412"/>
    </location>
</feature>
<dbReference type="Proteomes" id="UP000799538">
    <property type="component" value="Unassembled WGS sequence"/>
</dbReference>
<dbReference type="SUPFAM" id="SSF56801">
    <property type="entry name" value="Acetyl-CoA synthetase-like"/>
    <property type="match status" value="1"/>
</dbReference>
<gene>
    <name evidence="8" type="ORF">BDZ85DRAFT_290142</name>
</gene>
<dbReference type="InterPro" id="IPR020845">
    <property type="entry name" value="AMP-binding_CS"/>
</dbReference>
<evidence type="ECO:0000313" key="9">
    <source>
        <dbReference type="Proteomes" id="UP000799538"/>
    </source>
</evidence>
<keyword evidence="5" id="KW-0812">Transmembrane</keyword>
<keyword evidence="4" id="KW-0067">ATP-binding</keyword>
<dbReference type="OrthoDB" id="6509636at2759"/>
<keyword evidence="5" id="KW-1133">Transmembrane helix</keyword>
<dbReference type="Pfam" id="PF00501">
    <property type="entry name" value="AMP-binding"/>
    <property type="match status" value="1"/>
</dbReference>
<evidence type="ECO:0000256" key="1">
    <source>
        <dbReference type="ARBA" id="ARBA00004924"/>
    </source>
</evidence>
<evidence type="ECO:0000256" key="2">
    <source>
        <dbReference type="ARBA" id="ARBA00006432"/>
    </source>
</evidence>
<accession>A0A6A6G7F2</accession>
<keyword evidence="8" id="KW-0436">Ligase</keyword>
<comment type="similarity">
    <text evidence="2">Belongs to the ATP-dependent AMP-binding enzyme family.</text>
</comment>
<dbReference type="Pfam" id="PF13193">
    <property type="entry name" value="AMP-binding_C"/>
    <property type="match status" value="1"/>
</dbReference>
<dbReference type="PROSITE" id="PS00455">
    <property type="entry name" value="AMP_BINDING"/>
    <property type="match status" value="1"/>
</dbReference>
<dbReference type="Gene3D" id="3.30.300.30">
    <property type="match status" value="1"/>
</dbReference>
<keyword evidence="9" id="KW-1185">Reference proteome</keyword>
<protein>
    <submittedName>
        <fullName evidence="8">4-coumarate-CoA ligase-like protein</fullName>
    </submittedName>
</protein>
<reference evidence="9" key="1">
    <citation type="journal article" date="2020" name="Stud. Mycol.">
        <title>101 Dothideomycetes genomes: A test case for predicting lifestyles and emergence of pathogens.</title>
        <authorList>
            <person name="Haridas S."/>
            <person name="Albert R."/>
            <person name="Binder M."/>
            <person name="Bloem J."/>
            <person name="LaButti K."/>
            <person name="Salamov A."/>
            <person name="Andreopoulos B."/>
            <person name="Baker S."/>
            <person name="Barry K."/>
            <person name="Bills G."/>
            <person name="Bluhm B."/>
            <person name="Cannon C."/>
            <person name="Castanera R."/>
            <person name="Culley D."/>
            <person name="Daum C."/>
            <person name="Ezra D."/>
            <person name="Gonzalez J."/>
            <person name="Henrissat B."/>
            <person name="Kuo A."/>
            <person name="Liang C."/>
            <person name="Lipzen A."/>
            <person name="Lutzoni F."/>
            <person name="Magnuson J."/>
            <person name="Mondo S."/>
            <person name="Nolan M."/>
            <person name="Ohm R."/>
            <person name="Pangilinan J."/>
            <person name="Park H.-J."/>
            <person name="Ramirez L."/>
            <person name="Alfaro M."/>
            <person name="Sun H."/>
            <person name="Tritt A."/>
            <person name="Yoshinaga Y."/>
            <person name="Zwiers L.-H."/>
            <person name="Turgeon B."/>
            <person name="Goodwin S."/>
            <person name="Spatafora J."/>
            <person name="Crous P."/>
            <person name="Grigoriev I."/>
        </authorList>
    </citation>
    <scope>NUCLEOTIDE SEQUENCE [LARGE SCALE GENOMIC DNA]</scope>
    <source>
        <strain evidence="9">CECT 20119</strain>
    </source>
</reference>
<dbReference type="EMBL" id="ML992509">
    <property type="protein sequence ID" value="KAF2221696.1"/>
    <property type="molecule type" value="Genomic_DNA"/>
</dbReference>
<evidence type="ECO:0000259" key="6">
    <source>
        <dbReference type="Pfam" id="PF00501"/>
    </source>
</evidence>
<dbReference type="InterPro" id="IPR045851">
    <property type="entry name" value="AMP-bd_C_sf"/>
</dbReference>
<keyword evidence="5" id="KW-0472">Membrane</keyword>
<evidence type="ECO:0000259" key="7">
    <source>
        <dbReference type="Pfam" id="PF13193"/>
    </source>
</evidence>
<keyword evidence="3" id="KW-0547">Nucleotide-binding</keyword>
<dbReference type="InterPro" id="IPR000873">
    <property type="entry name" value="AMP-dep_synth/lig_dom"/>
</dbReference>
<dbReference type="Gene3D" id="3.40.50.12780">
    <property type="entry name" value="N-terminal domain of ligase-like"/>
    <property type="match status" value="1"/>
</dbReference>
<organism evidence="8 9">
    <name type="scientific">Elsinoe ampelina</name>
    <dbReference type="NCBI Taxonomy" id="302913"/>
    <lineage>
        <taxon>Eukaryota</taxon>
        <taxon>Fungi</taxon>
        <taxon>Dikarya</taxon>
        <taxon>Ascomycota</taxon>
        <taxon>Pezizomycotina</taxon>
        <taxon>Dothideomycetes</taxon>
        <taxon>Dothideomycetidae</taxon>
        <taxon>Myriangiales</taxon>
        <taxon>Elsinoaceae</taxon>
        <taxon>Elsinoe</taxon>
    </lineage>
</organism>
<dbReference type="InterPro" id="IPR025110">
    <property type="entry name" value="AMP-bd_C"/>
</dbReference>
<sequence>MPWKSRWNAEIPNVDLPTFVFGSQTGDIGSKPLLLDADSPDRYHLTLSTYRLWAKRFAAGLIKNGLQPGDRVLLYSGNTLFFPVVFMGTIMAGGVFSGANPSYVARELAYQLGDTGARFLITSDASLDTSIEAAESISFPKSRVLVFDNGRDTFDGKAKAVKSIRPWTDLIASPSEGEAYRWPTLTSPADLKRLIVLNYSSGTTGVPKGVMISHRNYVANSVQTNFISNLNPNVEADRKKAQMLCFLPMYHAYGQTYFCCTAPSREVPSYIMPKFDFLKLLQYIERYRITDLTLVPPIAVALAKRPEARKFDLSSVTGAGCGAAPLGNEPSRELESMWPSGQVNLKQGWGMTEVTCSMTGWHPEEISTTHSIGELNPNCEARIMDEDGVTELGRNERGEFWVRGPNVMLGYWNKPEATRETLTDDGWLKTGDVAFRDDNDRLYIVDRKKELIKVKGNQVAPAELEALLLDIQQVQDAAVIGVTKDGEEYPRAYLVRKPDTKLEEQDVHNFMEKKVARHKRLTGGVKFVAEIPKNPSGKILRKLLRDQAKAEVGDGARGSKL</sequence>
<evidence type="ECO:0000256" key="5">
    <source>
        <dbReference type="SAM" id="Phobius"/>
    </source>
</evidence>
<dbReference type="InterPro" id="IPR042099">
    <property type="entry name" value="ANL_N_sf"/>
</dbReference>
<dbReference type="PANTHER" id="PTHR24096:SF424">
    <property type="entry name" value="ACETYL-COA SYNTHETASE-LIKE PROTEIN-RELATED"/>
    <property type="match status" value="1"/>
</dbReference>
<feature type="transmembrane region" description="Helical" evidence="5">
    <location>
        <begin position="72"/>
        <end position="96"/>
    </location>
</feature>
<evidence type="ECO:0000313" key="8">
    <source>
        <dbReference type="EMBL" id="KAF2221696.1"/>
    </source>
</evidence>
<evidence type="ECO:0000256" key="4">
    <source>
        <dbReference type="ARBA" id="ARBA00022840"/>
    </source>
</evidence>
<dbReference type="FunFam" id="3.30.300.30:FF:000007">
    <property type="entry name" value="4-coumarate--CoA ligase 2"/>
    <property type="match status" value="1"/>
</dbReference>
<dbReference type="GO" id="GO:0005524">
    <property type="term" value="F:ATP binding"/>
    <property type="evidence" value="ECO:0007669"/>
    <property type="project" value="UniProtKB-KW"/>
</dbReference>
<dbReference type="CDD" id="cd05911">
    <property type="entry name" value="Firefly_Luc_like"/>
    <property type="match status" value="1"/>
</dbReference>
<feature type="domain" description="AMP-binding enzyme C-terminal" evidence="7">
    <location>
        <begin position="463"/>
        <end position="538"/>
    </location>
</feature>
<comment type="pathway">
    <text evidence="1">Siderophore biosynthesis.</text>
</comment>
<proteinExistence type="inferred from homology"/>
<dbReference type="FunFam" id="3.40.50.12780:FF:000003">
    <property type="entry name" value="Long-chain-fatty-acid--CoA ligase FadD"/>
    <property type="match status" value="1"/>
</dbReference>
<name>A0A6A6G7F2_9PEZI</name>
<dbReference type="AlphaFoldDB" id="A0A6A6G7F2"/>
<dbReference type="GO" id="GO:0016405">
    <property type="term" value="F:CoA-ligase activity"/>
    <property type="evidence" value="ECO:0007669"/>
    <property type="project" value="TreeGrafter"/>
</dbReference>